<evidence type="ECO:0000313" key="1">
    <source>
        <dbReference type="EMBL" id="DAG04534.1"/>
    </source>
</evidence>
<protein>
    <submittedName>
        <fullName evidence="1">Uncharacterized protein</fullName>
    </submittedName>
</protein>
<organism evidence="1">
    <name type="scientific">Siphoviridae sp. ctDXu9</name>
    <dbReference type="NCBI Taxonomy" id="2825387"/>
    <lineage>
        <taxon>Viruses</taxon>
        <taxon>Duplodnaviria</taxon>
        <taxon>Heunggongvirae</taxon>
        <taxon>Uroviricota</taxon>
        <taxon>Caudoviricetes</taxon>
    </lineage>
</organism>
<name>A0A8S5VCX0_9CAUD</name>
<proteinExistence type="predicted"/>
<accession>A0A8S5VCX0</accession>
<sequence length="135" mass="15666">MDIQNISKEKQECTIRLSADELVMICNSFYYSENTYESSCLFHKLYSEMIIVNNLCQYGHIDNFALSEIIKQRNKTENKISGILSENDKAIFESYIEMNDMPIAFGNSDWCNIYSKIVGSSENDKIKEWIDEGVM</sequence>
<dbReference type="EMBL" id="BK016244">
    <property type="protein sequence ID" value="DAG04534.1"/>
    <property type="molecule type" value="Genomic_DNA"/>
</dbReference>
<reference evidence="1" key="1">
    <citation type="journal article" date="2021" name="Proc. Natl. Acad. Sci. U.S.A.">
        <title>A Catalog of Tens of Thousands of Viruses from Human Metagenomes Reveals Hidden Associations with Chronic Diseases.</title>
        <authorList>
            <person name="Tisza M.J."/>
            <person name="Buck C.B."/>
        </authorList>
    </citation>
    <scope>NUCLEOTIDE SEQUENCE</scope>
    <source>
        <strain evidence="1">CtDXu9</strain>
    </source>
</reference>